<feature type="binding site" evidence="12">
    <location>
        <position position="143"/>
    </location>
    <ligand>
        <name>Zn(2+)</name>
        <dbReference type="ChEBI" id="CHEBI:29105"/>
        <note>catalytic</note>
    </ligand>
</feature>
<evidence type="ECO:0000256" key="7">
    <source>
        <dbReference type="ARBA" id="ARBA00022801"/>
    </source>
</evidence>
<proteinExistence type="inferred from homology"/>
<dbReference type="PANTHER" id="PTHR43221">
    <property type="entry name" value="PROTEASE HTPX"/>
    <property type="match status" value="1"/>
</dbReference>
<sequence>MATLYTHQSQNITKTWLLMSMFFIIVIGLGWFFSIYYSNPNILYFFAIFSIVMNIVSYWYSDKIVLTLAGAKEAKREEYFDLYTSVENLSITAGLPMPRVYVINDPAPNAFATGRDKNHAVVAATTGLLQILNKNELEGVIAHELSHIGNRDMLLSTVVVVLAGFISILSDVFRRNLFFSRGRDSGSKANGVFLLIGIILSILAPIFALLIQLAISRKREFLADASGALLTRYPEGLANALRKISQYSKPMTRQSNAIAHLYIADPRPHDSRQRVGQAKGIGKKIGGLFATHPRAEDRIKALLGQ</sequence>
<keyword evidence="3 12" id="KW-1003">Cell membrane</keyword>
<dbReference type="AlphaFoldDB" id="A0A1F6W0S7"/>
<dbReference type="GO" id="GO:0008270">
    <property type="term" value="F:zinc ion binding"/>
    <property type="evidence" value="ECO:0007669"/>
    <property type="project" value="UniProtKB-UniRule"/>
</dbReference>
<evidence type="ECO:0000256" key="4">
    <source>
        <dbReference type="ARBA" id="ARBA00022670"/>
    </source>
</evidence>
<gene>
    <name evidence="12" type="primary">htpX</name>
    <name evidence="14" type="ORF">A3C67_01020</name>
</gene>
<evidence type="ECO:0000256" key="12">
    <source>
        <dbReference type="HAMAP-Rule" id="MF_00188"/>
    </source>
</evidence>
<dbReference type="InterPro" id="IPR050083">
    <property type="entry name" value="HtpX_protease"/>
</dbReference>
<evidence type="ECO:0000256" key="11">
    <source>
        <dbReference type="ARBA" id="ARBA00023136"/>
    </source>
</evidence>
<dbReference type="Proteomes" id="UP000179275">
    <property type="component" value="Unassembled WGS sequence"/>
</dbReference>
<evidence type="ECO:0000256" key="9">
    <source>
        <dbReference type="ARBA" id="ARBA00022989"/>
    </source>
</evidence>
<evidence type="ECO:0000256" key="2">
    <source>
        <dbReference type="ARBA" id="ARBA00009779"/>
    </source>
</evidence>
<keyword evidence="4 12" id="KW-0645">Protease</keyword>
<reference evidence="14 15" key="1">
    <citation type="journal article" date="2016" name="Nat. Commun.">
        <title>Thousands of microbial genomes shed light on interconnected biogeochemical processes in an aquifer system.</title>
        <authorList>
            <person name="Anantharaman K."/>
            <person name="Brown C.T."/>
            <person name="Hug L.A."/>
            <person name="Sharon I."/>
            <person name="Castelle C.J."/>
            <person name="Probst A.J."/>
            <person name="Thomas B.C."/>
            <person name="Singh A."/>
            <person name="Wilkins M.J."/>
            <person name="Karaoz U."/>
            <person name="Brodie E.L."/>
            <person name="Williams K.H."/>
            <person name="Hubbard S.S."/>
            <person name="Banfield J.F."/>
        </authorList>
    </citation>
    <scope>NUCLEOTIDE SEQUENCE [LARGE SCALE GENOMIC DNA]</scope>
</reference>
<feature type="transmembrane region" description="Helical" evidence="12">
    <location>
        <begin position="193"/>
        <end position="215"/>
    </location>
</feature>
<dbReference type="InterPro" id="IPR001915">
    <property type="entry name" value="Peptidase_M48"/>
</dbReference>
<keyword evidence="8 12" id="KW-0862">Zinc</keyword>
<keyword evidence="10 12" id="KW-0482">Metalloprotease</keyword>
<evidence type="ECO:0000256" key="5">
    <source>
        <dbReference type="ARBA" id="ARBA00022692"/>
    </source>
</evidence>
<dbReference type="STRING" id="1801756.A3C67_01020"/>
<keyword evidence="5 12" id="KW-0812">Transmembrane</keyword>
<organism evidence="14 15">
    <name type="scientific">Candidatus Nomurabacteria bacterium RIFCSPHIGHO2_02_FULL_42_19</name>
    <dbReference type="NCBI Taxonomy" id="1801756"/>
    <lineage>
        <taxon>Bacteria</taxon>
        <taxon>Candidatus Nomuraibacteriota</taxon>
    </lineage>
</organism>
<evidence type="ECO:0000256" key="1">
    <source>
        <dbReference type="ARBA" id="ARBA00004651"/>
    </source>
</evidence>
<keyword evidence="11 12" id="KW-0472">Membrane</keyword>
<evidence type="ECO:0000256" key="6">
    <source>
        <dbReference type="ARBA" id="ARBA00022723"/>
    </source>
</evidence>
<comment type="caution">
    <text evidence="14">The sequence shown here is derived from an EMBL/GenBank/DDBJ whole genome shotgun (WGS) entry which is preliminary data.</text>
</comment>
<feature type="transmembrane region" description="Helical" evidence="12">
    <location>
        <begin position="42"/>
        <end position="60"/>
    </location>
</feature>
<evidence type="ECO:0000313" key="14">
    <source>
        <dbReference type="EMBL" id="OGI75442.1"/>
    </source>
</evidence>
<dbReference type="GO" id="GO:0006508">
    <property type="term" value="P:proteolysis"/>
    <property type="evidence" value="ECO:0007669"/>
    <property type="project" value="UniProtKB-KW"/>
</dbReference>
<dbReference type="GO" id="GO:0004222">
    <property type="term" value="F:metalloendopeptidase activity"/>
    <property type="evidence" value="ECO:0007669"/>
    <property type="project" value="UniProtKB-UniRule"/>
</dbReference>
<evidence type="ECO:0000256" key="3">
    <source>
        <dbReference type="ARBA" id="ARBA00022475"/>
    </source>
</evidence>
<feature type="binding site" evidence="12">
    <location>
        <position position="220"/>
    </location>
    <ligand>
        <name>Zn(2+)</name>
        <dbReference type="ChEBI" id="CHEBI:29105"/>
        <note>catalytic</note>
    </ligand>
</feature>
<dbReference type="EMBL" id="MFUG01000018">
    <property type="protein sequence ID" value="OGI75442.1"/>
    <property type="molecule type" value="Genomic_DNA"/>
</dbReference>
<dbReference type="GO" id="GO:0005886">
    <property type="term" value="C:plasma membrane"/>
    <property type="evidence" value="ECO:0007669"/>
    <property type="project" value="UniProtKB-SubCell"/>
</dbReference>
<evidence type="ECO:0000313" key="15">
    <source>
        <dbReference type="Proteomes" id="UP000179275"/>
    </source>
</evidence>
<dbReference type="CDD" id="cd07340">
    <property type="entry name" value="M48B_Htpx_like"/>
    <property type="match status" value="1"/>
</dbReference>
<dbReference type="Gene3D" id="3.30.2010.10">
    <property type="entry name" value="Metalloproteases ('zincins'), catalytic domain"/>
    <property type="match status" value="1"/>
</dbReference>
<feature type="domain" description="Peptidase M48" evidence="13">
    <location>
        <begin position="82"/>
        <end position="303"/>
    </location>
</feature>
<comment type="subcellular location">
    <subcellularLocation>
        <location evidence="1 12">Cell membrane</location>
        <topology evidence="1 12">Multi-pass membrane protein</topology>
    </subcellularLocation>
</comment>
<dbReference type="HAMAP" id="MF_00188">
    <property type="entry name" value="Pept_M48_protease_HtpX"/>
    <property type="match status" value="1"/>
</dbReference>
<evidence type="ECO:0000259" key="13">
    <source>
        <dbReference type="Pfam" id="PF01435"/>
    </source>
</evidence>
<dbReference type="InterPro" id="IPR022919">
    <property type="entry name" value="Pept_M48_protease_HtpX"/>
</dbReference>
<keyword evidence="7 12" id="KW-0378">Hydrolase</keyword>
<accession>A0A1F6W0S7</accession>
<dbReference type="PANTHER" id="PTHR43221:SF1">
    <property type="entry name" value="PROTEASE HTPX"/>
    <property type="match status" value="1"/>
</dbReference>
<dbReference type="Pfam" id="PF01435">
    <property type="entry name" value="Peptidase_M48"/>
    <property type="match status" value="1"/>
</dbReference>
<evidence type="ECO:0000256" key="8">
    <source>
        <dbReference type="ARBA" id="ARBA00022833"/>
    </source>
</evidence>
<comment type="similarity">
    <text evidence="2 12">Belongs to the peptidase M48B family.</text>
</comment>
<feature type="transmembrane region" description="Helical" evidence="12">
    <location>
        <begin position="153"/>
        <end position="173"/>
    </location>
</feature>
<comment type="cofactor">
    <cofactor evidence="12">
        <name>Zn(2+)</name>
        <dbReference type="ChEBI" id="CHEBI:29105"/>
    </cofactor>
    <text evidence="12">Binds 1 zinc ion per subunit.</text>
</comment>
<protein>
    <recommendedName>
        <fullName evidence="12">Protease HtpX homolog</fullName>
        <ecNumber evidence="12">3.4.24.-</ecNumber>
    </recommendedName>
</protein>
<name>A0A1F6W0S7_9BACT</name>
<dbReference type="EC" id="3.4.24.-" evidence="12"/>
<keyword evidence="9 12" id="KW-1133">Transmembrane helix</keyword>
<keyword evidence="6 12" id="KW-0479">Metal-binding</keyword>
<evidence type="ECO:0000256" key="10">
    <source>
        <dbReference type="ARBA" id="ARBA00023049"/>
    </source>
</evidence>
<feature type="binding site" evidence="12">
    <location>
        <position position="147"/>
    </location>
    <ligand>
        <name>Zn(2+)</name>
        <dbReference type="ChEBI" id="CHEBI:29105"/>
        <note>catalytic</note>
    </ligand>
</feature>
<feature type="transmembrane region" description="Helical" evidence="12">
    <location>
        <begin position="16"/>
        <end position="36"/>
    </location>
</feature>
<feature type="active site" evidence="12">
    <location>
        <position position="144"/>
    </location>
</feature>